<gene>
    <name evidence="1" type="ORF">NS331_24280</name>
</gene>
<dbReference type="AlphaFoldDB" id="A0A147GLZ0"/>
<evidence type="ECO:0000313" key="2">
    <source>
        <dbReference type="Proteomes" id="UP000072741"/>
    </source>
</evidence>
<reference evidence="1 2" key="1">
    <citation type="journal article" date="2016" name="Front. Microbiol.">
        <title>Genomic Resource of Rice Seed Associated Bacteria.</title>
        <authorList>
            <person name="Midha S."/>
            <person name="Bansal K."/>
            <person name="Sharma S."/>
            <person name="Kumar N."/>
            <person name="Patil P.P."/>
            <person name="Chaudhry V."/>
            <person name="Patil P.B."/>
        </authorList>
    </citation>
    <scope>NUCLEOTIDE SEQUENCE [LARGE SCALE GENOMIC DNA]</scope>
    <source>
        <strain evidence="1 2">NS331</strain>
    </source>
</reference>
<dbReference type="SUPFAM" id="SSF53807">
    <property type="entry name" value="Helical backbone' metal receptor"/>
    <property type="match status" value="1"/>
</dbReference>
<proteinExistence type="predicted"/>
<dbReference type="Proteomes" id="UP000072741">
    <property type="component" value="Unassembled WGS sequence"/>
</dbReference>
<name>A0A147GLZ0_9BURK</name>
<accession>A0A147GLZ0</accession>
<organism evidence="1 2">
    <name type="scientific">Pseudacidovorax intermedius</name>
    <dbReference type="NCBI Taxonomy" id="433924"/>
    <lineage>
        <taxon>Bacteria</taxon>
        <taxon>Pseudomonadati</taxon>
        <taxon>Pseudomonadota</taxon>
        <taxon>Betaproteobacteria</taxon>
        <taxon>Burkholderiales</taxon>
        <taxon>Comamonadaceae</taxon>
        <taxon>Pseudacidovorax</taxon>
    </lineage>
</organism>
<evidence type="ECO:0000313" key="1">
    <source>
        <dbReference type="EMBL" id="KTT13463.1"/>
    </source>
</evidence>
<protein>
    <submittedName>
        <fullName evidence="1">ABC transporter substrate-binding protein</fullName>
    </submittedName>
</protein>
<keyword evidence="2" id="KW-1185">Reference proteome</keyword>
<feature type="non-terminal residue" evidence="1">
    <location>
        <position position="1"/>
    </location>
</feature>
<sequence length="79" mass="8615">PLHAEALASAAPDVVLTTTQGLQAQGGADRFWARPELALIPAHRRRALVAMDALELLGFGPRMPQAVRALNAEFRRWMA</sequence>
<comment type="caution">
    <text evidence="1">The sequence shown here is derived from an EMBL/GenBank/DDBJ whole genome shotgun (WGS) entry which is preliminary data.</text>
</comment>
<dbReference type="EMBL" id="LDSL01000203">
    <property type="protein sequence ID" value="KTT13463.1"/>
    <property type="molecule type" value="Genomic_DNA"/>
</dbReference>
<dbReference type="Gene3D" id="3.40.50.1980">
    <property type="entry name" value="Nitrogenase molybdenum iron protein domain"/>
    <property type="match status" value="1"/>
</dbReference>